<gene>
    <name evidence="1" type="ORF">NP596_08170</name>
</gene>
<reference evidence="1 2" key="1">
    <citation type="submission" date="2022-07" db="EMBL/GenBank/DDBJ databases">
        <title>Methylomonas rivi sp. nov., Methylomonas rosea sp. nov., Methylomonas aureus sp. nov. and Methylomonas subterranea sp. nov., four novel methanotrophs isolated from a freshwater creek and the deep terrestrial subsurface.</title>
        <authorList>
            <person name="Abin C."/>
            <person name="Sankaranarayanan K."/>
            <person name="Garner C."/>
            <person name="Sindelar R."/>
            <person name="Kotary K."/>
            <person name="Garner R."/>
            <person name="Barclay S."/>
            <person name="Lawson P."/>
            <person name="Krumholz L."/>
        </authorList>
    </citation>
    <scope>NUCLEOTIDE SEQUENCE [LARGE SCALE GENOMIC DNA]</scope>
    <source>
        <strain evidence="1 2">WSC-6</strain>
    </source>
</reference>
<protein>
    <submittedName>
        <fullName evidence="1">Type II toxin-antitoxin system VapB family antitoxin</fullName>
    </submittedName>
</protein>
<evidence type="ECO:0000313" key="2">
    <source>
        <dbReference type="Proteomes" id="UP001524586"/>
    </source>
</evidence>
<dbReference type="RefSeq" id="WP_256614818.1">
    <property type="nucleotide sequence ID" value="NZ_JANIBK010000031.1"/>
</dbReference>
<proteinExistence type="predicted"/>
<comment type="caution">
    <text evidence="1">The sequence shown here is derived from an EMBL/GenBank/DDBJ whole genome shotgun (WGS) entry which is preliminary data.</text>
</comment>
<accession>A0ABT1U3K7</accession>
<evidence type="ECO:0000313" key="1">
    <source>
        <dbReference type="EMBL" id="MCQ8128432.1"/>
    </source>
</evidence>
<dbReference type="EMBL" id="JANIBK010000031">
    <property type="protein sequence ID" value="MCQ8128432.1"/>
    <property type="molecule type" value="Genomic_DNA"/>
</dbReference>
<dbReference type="Pfam" id="PF09957">
    <property type="entry name" value="VapB_antitoxin"/>
    <property type="match status" value="1"/>
</dbReference>
<keyword evidence="2" id="KW-1185">Reference proteome</keyword>
<name>A0ABT1U3K7_9GAMM</name>
<dbReference type="Proteomes" id="UP001524586">
    <property type="component" value="Unassembled WGS sequence"/>
</dbReference>
<sequence length="67" mass="7872">MKTTISLDNAVLEQLLTYTQAKTTKESIAKAIEEYILFKQRQELLNCRGAVDIEDNWQQLRDLERRS</sequence>
<organism evidence="1 2">
    <name type="scientific">Methylomonas rivi</name>
    <dbReference type="NCBI Taxonomy" id="2952226"/>
    <lineage>
        <taxon>Bacteria</taxon>
        <taxon>Pseudomonadati</taxon>
        <taxon>Pseudomonadota</taxon>
        <taxon>Gammaproteobacteria</taxon>
        <taxon>Methylococcales</taxon>
        <taxon>Methylococcaceae</taxon>
        <taxon>Methylomonas</taxon>
    </lineage>
</organism>
<dbReference type="InterPro" id="IPR019239">
    <property type="entry name" value="VapB_antitoxin"/>
</dbReference>